<evidence type="ECO:0000313" key="5">
    <source>
        <dbReference type="EMBL" id="NVO54499.1"/>
    </source>
</evidence>
<gene>
    <name evidence="5" type="ORF">HW561_01685</name>
</gene>
<comment type="caution">
    <text evidence="5">The sequence shown here is derived from an EMBL/GenBank/DDBJ whole genome shotgun (WGS) entry which is preliminary data.</text>
</comment>
<sequence>MATELSEQAKRNVPVLTGQSILSQVAWTLGSPSVVLSFLAVSFELPMFIAGALVSVRMIGSMIADFFLAQSIAAKQQKKRGIAMTEFAIGACLVLAMAVASTGIVPLTAVAFIAVFFLIGLVDEIQNLMLTDLLGDHVQSKSRMIMHYLQLGAGGLAAIGLALLVHEITKENPPFSRHSAVIGVSFAFFVLSGLAILAMSEAGGQKDRQPLSAPGRKISISANIKTIRGMFDYAWFRRYLVMRMPLVVVSLSVPFFALIAAEAHHASAKGLTAMIVSSASGYLVSAPLWQLVNMKSHRAVMVAGTLLVALTGTVLLIYHYLGLDHEVHLHAIALFVATVAVTGISSARKLYFLDVAPKELRVQGSAAIKSLVRVSAVIVSAALAGIAHMHEVALAVAVIVIASLIASIACYRMVVPHTDDTTGQQKVAE</sequence>
<feature type="transmembrane region" description="Helical" evidence="4">
    <location>
        <begin position="299"/>
        <end position="321"/>
    </location>
</feature>
<evidence type="ECO:0000313" key="6">
    <source>
        <dbReference type="Proteomes" id="UP000630805"/>
    </source>
</evidence>
<protein>
    <submittedName>
        <fullName evidence="5">Permease</fullName>
    </submittedName>
</protein>
<feature type="transmembrane region" description="Helical" evidence="4">
    <location>
        <begin position="47"/>
        <end position="69"/>
    </location>
</feature>
<dbReference type="InterPro" id="IPR011701">
    <property type="entry name" value="MFS"/>
</dbReference>
<feature type="transmembrane region" description="Helical" evidence="4">
    <location>
        <begin position="392"/>
        <end position="411"/>
    </location>
</feature>
<feature type="transmembrane region" description="Helical" evidence="4">
    <location>
        <begin position="104"/>
        <end position="125"/>
    </location>
</feature>
<feature type="transmembrane region" description="Helical" evidence="4">
    <location>
        <begin position="366"/>
        <end position="386"/>
    </location>
</feature>
<evidence type="ECO:0000256" key="4">
    <source>
        <dbReference type="SAM" id="Phobius"/>
    </source>
</evidence>
<dbReference type="Proteomes" id="UP000630805">
    <property type="component" value="Unassembled WGS sequence"/>
</dbReference>
<keyword evidence="1 4" id="KW-0812">Transmembrane</keyword>
<keyword evidence="2 4" id="KW-1133">Transmembrane helix</keyword>
<feature type="transmembrane region" description="Helical" evidence="4">
    <location>
        <begin position="327"/>
        <end position="345"/>
    </location>
</feature>
<dbReference type="RefSeq" id="WP_176861489.1">
    <property type="nucleotide sequence ID" value="NZ_JABXWT010000001.1"/>
</dbReference>
<dbReference type="InterPro" id="IPR036259">
    <property type="entry name" value="MFS_trans_sf"/>
</dbReference>
<dbReference type="Pfam" id="PF07690">
    <property type="entry name" value="MFS_1"/>
    <property type="match status" value="1"/>
</dbReference>
<organism evidence="5 6">
    <name type="scientific">Ruegeria haliotis</name>
    <dbReference type="NCBI Taxonomy" id="2747601"/>
    <lineage>
        <taxon>Bacteria</taxon>
        <taxon>Pseudomonadati</taxon>
        <taxon>Pseudomonadota</taxon>
        <taxon>Alphaproteobacteria</taxon>
        <taxon>Rhodobacterales</taxon>
        <taxon>Roseobacteraceae</taxon>
        <taxon>Ruegeria</taxon>
    </lineage>
</organism>
<reference evidence="5 6" key="1">
    <citation type="submission" date="2020-06" db="EMBL/GenBank/DDBJ databases">
        <authorList>
            <person name="Cao W.R."/>
        </authorList>
    </citation>
    <scope>NUCLEOTIDE SEQUENCE [LARGE SCALE GENOMIC DNA]</scope>
    <source>
        <strain evidence="5 6">B1Z28</strain>
    </source>
</reference>
<dbReference type="SUPFAM" id="SSF103473">
    <property type="entry name" value="MFS general substrate transporter"/>
    <property type="match status" value="1"/>
</dbReference>
<feature type="transmembrane region" description="Helical" evidence="4">
    <location>
        <begin position="273"/>
        <end position="292"/>
    </location>
</feature>
<feature type="transmembrane region" description="Helical" evidence="4">
    <location>
        <begin position="21"/>
        <end position="41"/>
    </location>
</feature>
<dbReference type="Gene3D" id="1.20.1250.20">
    <property type="entry name" value="MFS general substrate transporter like domains"/>
    <property type="match status" value="1"/>
</dbReference>
<feature type="transmembrane region" description="Helical" evidence="4">
    <location>
        <begin position="178"/>
        <end position="199"/>
    </location>
</feature>
<accession>A0ABX2PN27</accession>
<feature type="transmembrane region" description="Helical" evidence="4">
    <location>
        <begin position="81"/>
        <end position="98"/>
    </location>
</feature>
<feature type="transmembrane region" description="Helical" evidence="4">
    <location>
        <begin position="145"/>
        <end position="166"/>
    </location>
</feature>
<dbReference type="PANTHER" id="PTHR23526">
    <property type="entry name" value="INTEGRAL MEMBRANE TRANSPORT PROTEIN-RELATED"/>
    <property type="match status" value="1"/>
</dbReference>
<evidence type="ECO:0000256" key="1">
    <source>
        <dbReference type="ARBA" id="ARBA00022692"/>
    </source>
</evidence>
<keyword evidence="3 4" id="KW-0472">Membrane</keyword>
<dbReference type="InterPro" id="IPR052528">
    <property type="entry name" value="Sugar_transport-like"/>
</dbReference>
<dbReference type="EMBL" id="JABXWT010000001">
    <property type="protein sequence ID" value="NVO54499.1"/>
    <property type="molecule type" value="Genomic_DNA"/>
</dbReference>
<name>A0ABX2PN27_9RHOB</name>
<keyword evidence="6" id="KW-1185">Reference proteome</keyword>
<dbReference type="PANTHER" id="PTHR23526:SF2">
    <property type="entry name" value="MAJOR FACILITATOR SUPERFAMILY (MFS) PROFILE DOMAIN-CONTAINING PROTEIN"/>
    <property type="match status" value="1"/>
</dbReference>
<proteinExistence type="predicted"/>
<evidence type="ECO:0000256" key="3">
    <source>
        <dbReference type="ARBA" id="ARBA00023136"/>
    </source>
</evidence>
<evidence type="ECO:0000256" key="2">
    <source>
        <dbReference type="ARBA" id="ARBA00022989"/>
    </source>
</evidence>
<feature type="transmembrane region" description="Helical" evidence="4">
    <location>
        <begin position="240"/>
        <end position="261"/>
    </location>
</feature>